<dbReference type="EMBL" id="OMOF01000733">
    <property type="protein sequence ID" value="SPF54482.1"/>
    <property type="molecule type" value="Genomic_DNA"/>
</dbReference>
<accession>A0A2U3LRJ7</accession>
<organism evidence="1 2">
    <name type="scientific">Candidatus Desulfosporosinus infrequens</name>
    <dbReference type="NCBI Taxonomy" id="2043169"/>
    <lineage>
        <taxon>Bacteria</taxon>
        <taxon>Bacillati</taxon>
        <taxon>Bacillota</taxon>
        <taxon>Clostridia</taxon>
        <taxon>Eubacteriales</taxon>
        <taxon>Desulfitobacteriaceae</taxon>
        <taxon>Desulfosporosinus</taxon>
    </lineage>
</organism>
<evidence type="ECO:0000313" key="1">
    <source>
        <dbReference type="EMBL" id="SPF54482.1"/>
    </source>
</evidence>
<protein>
    <submittedName>
        <fullName evidence="1">Uncharacterized protein</fullName>
    </submittedName>
</protein>
<dbReference type="Proteomes" id="UP000238916">
    <property type="component" value="Unassembled WGS sequence"/>
</dbReference>
<name>A0A2U3LRJ7_9FIRM</name>
<dbReference type="AlphaFoldDB" id="A0A2U3LRJ7"/>
<sequence length="49" mass="5878">MKVIRDVRIFINTINNVVGEMKKTGLKIKVKQEQDEEYIHINLRIPKKR</sequence>
<evidence type="ECO:0000313" key="2">
    <source>
        <dbReference type="Proteomes" id="UP000238916"/>
    </source>
</evidence>
<reference evidence="2" key="1">
    <citation type="submission" date="2018-02" db="EMBL/GenBank/DDBJ databases">
        <authorList>
            <person name="Hausmann B."/>
        </authorList>
    </citation>
    <scope>NUCLEOTIDE SEQUENCE [LARGE SCALE GENOMIC DNA]</scope>
    <source>
        <strain evidence="2">Peat soil MAG SbF1</strain>
    </source>
</reference>
<gene>
    <name evidence="1" type="ORF">SBF1_7590003</name>
</gene>
<proteinExistence type="predicted"/>